<sequence>MIPIPQILQKLTLRKSRGILLIFGLILIHVLVVSYIQIAPIKQYISSTVSVSKLRKLLVGQDSYKDLAKFDVEVVELIQNQEKLLKQQTSDGTFDDKTQSQLDVAEQVLKETTFTSDKSFEVINIPSKDQMPKFQKYDPRYTFGLLLKYINGKVSDQDQQGFTIPFFHWADYTDMSVMEEYIFNPEKQTCKYFDATIDTATNEQQKIYETKDYCVEDDEIDRILLDEEAKKNYGPEVIASFQRIKQERESSPALTTGFHIYNIAGRNKRALRPIIARSYLNDFMPLPLSLTFLLPGDKSVQYNVNQNDRRKLRDSELLQEGEVNIKNEITSLANKLPKNSDGMPYEKHLTQDHFVDKTARNVLALESQTTPLNQTDQQYLNSLRTSLNTKDAPKYFYEANILKSEPKFSLGGHYDWRFVNGIINDTPQQEVAINGLLKAFLRLTNQYDINTWIAHGSLLSWYWNGLQFPWDPDIDVQMPIQDLHKLSQLFNQSVIIDFGNDLSSEMRFGRYYLDSSTFISHRARGQGLNNIDARFVDLDTGLYVDITALALSEEPAPERYNNMLKDTEFDRNKDDKSISQADRNAFLQVYNCRNKHFSQFQELSPLRLSSIQGDYGYIPPGFESMLLVEYKEKGIASTVYKDRVYLPKLRLWVYDKSITDYVTQNGAIEASDKMKKVKEGDVEIKTFNLTNEEYVDYLYRNESIMREFIASHEVTSLHNLEIQSILDKVSTKDLFVEYETDVLGDESLRANLQLDYFVYQSRKVEGGYDFDQELQRLRNKVREAEVVWKEKQEGKTEANSNEEEREKPE</sequence>
<dbReference type="GO" id="GO:0016020">
    <property type="term" value="C:membrane"/>
    <property type="evidence" value="ECO:0007669"/>
    <property type="project" value="UniProtKB-SubCell"/>
</dbReference>
<evidence type="ECO:0000256" key="4">
    <source>
        <dbReference type="ARBA" id="ARBA00023136"/>
    </source>
</evidence>
<evidence type="ECO:0000259" key="7">
    <source>
        <dbReference type="Pfam" id="PF04991"/>
    </source>
</evidence>
<dbReference type="InterPro" id="IPR009644">
    <property type="entry name" value="FKTN/MNN4/W02B3.4-1"/>
</dbReference>
<protein>
    <recommendedName>
        <fullName evidence="7">LicD/FKTN/FKRP nucleotidyltransferase domain-containing protein</fullName>
    </recommendedName>
</protein>
<gene>
    <name evidence="8" type="ORF">CORT_0A07140</name>
</gene>
<dbReference type="PANTHER" id="PTHR15407">
    <property type="entry name" value="FUKUTIN-RELATED"/>
    <property type="match status" value="1"/>
</dbReference>
<evidence type="ECO:0000256" key="6">
    <source>
        <dbReference type="SAM" id="Phobius"/>
    </source>
</evidence>
<comment type="subcellular location">
    <subcellularLocation>
        <location evidence="1">Membrane</location>
        <topology evidence="1">Single-pass membrane protein</topology>
    </subcellularLocation>
</comment>
<dbReference type="PANTHER" id="PTHR15407:SF28">
    <property type="entry name" value="RIBITOL-5-PHOSPHATE TRANSFERASE FKTN"/>
    <property type="match status" value="1"/>
</dbReference>
<dbReference type="AlphaFoldDB" id="H8WWV9"/>
<keyword evidence="4 6" id="KW-0472">Membrane</keyword>
<proteinExistence type="predicted"/>
<evidence type="ECO:0000256" key="3">
    <source>
        <dbReference type="ARBA" id="ARBA00022989"/>
    </source>
</evidence>
<feature type="transmembrane region" description="Helical" evidence="6">
    <location>
        <begin position="20"/>
        <end position="38"/>
    </location>
</feature>
<dbReference type="HOGENOM" id="CLU_008074_1_1_1"/>
<keyword evidence="3 6" id="KW-1133">Transmembrane helix</keyword>
<organism evidence="8 9">
    <name type="scientific">Candida orthopsilosis (strain 90-125)</name>
    <name type="common">Yeast</name>
    <dbReference type="NCBI Taxonomy" id="1136231"/>
    <lineage>
        <taxon>Eukaryota</taxon>
        <taxon>Fungi</taxon>
        <taxon>Dikarya</taxon>
        <taxon>Ascomycota</taxon>
        <taxon>Saccharomycotina</taxon>
        <taxon>Pichiomycetes</taxon>
        <taxon>Debaryomycetaceae</taxon>
        <taxon>Candida/Lodderomyces clade</taxon>
        <taxon>Candida</taxon>
    </lineage>
</organism>
<keyword evidence="9" id="KW-1185">Reference proteome</keyword>
<name>H8WWV9_CANO9</name>
<dbReference type="InterPro" id="IPR007074">
    <property type="entry name" value="LicD/FKTN/FKRP_NTP_transf"/>
</dbReference>
<dbReference type="RefSeq" id="XP_003866538.1">
    <property type="nucleotide sequence ID" value="XM_003866490.1"/>
</dbReference>
<dbReference type="Proteomes" id="UP000005018">
    <property type="component" value="Chromosome 1"/>
</dbReference>
<dbReference type="eggNOG" id="ENOG502QREF">
    <property type="taxonomic scope" value="Eukaryota"/>
</dbReference>
<accession>H8WWV9</accession>
<dbReference type="GO" id="GO:0009100">
    <property type="term" value="P:glycoprotein metabolic process"/>
    <property type="evidence" value="ECO:0007669"/>
    <property type="project" value="UniProtKB-ARBA"/>
</dbReference>
<feature type="domain" description="LicD/FKTN/FKRP nucleotidyltransferase" evidence="7">
    <location>
        <begin position="444"/>
        <end position="579"/>
    </location>
</feature>
<evidence type="ECO:0000256" key="2">
    <source>
        <dbReference type="ARBA" id="ARBA00022692"/>
    </source>
</evidence>
<dbReference type="GeneID" id="14537881"/>
<evidence type="ECO:0000256" key="1">
    <source>
        <dbReference type="ARBA" id="ARBA00004167"/>
    </source>
</evidence>
<keyword evidence="2 6" id="KW-0812">Transmembrane</keyword>
<evidence type="ECO:0000313" key="9">
    <source>
        <dbReference type="Proteomes" id="UP000005018"/>
    </source>
</evidence>
<dbReference type="OrthoDB" id="444255at2759"/>
<reference evidence="8 9" key="1">
    <citation type="journal article" date="2012" name="PLoS ONE">
        <title>Sequence and analysis of the genome of the pathogenic yeast Candida orthopsilosis.</title>
        <authorList>
            <person name="Riccombeni A."/>
            <person name="Vidanes G."/>
            <person name="Proux-Wera E."/>
            <person name="Wolfe K.H."/>
            <person name="Butler G."/>
        </authorList>
    </citation>
    <scope>NUCLEOTIDE SEQUENCE [LARGE SCALE GENOMIC DNA]</scope>
    <source>
        <strain evidence="8 9">Co 90-125</strain>
    </source>
</reference>
<feature type="region of interest" description="Disordered" evidence="5">
    <location>
        <begin position="788"/>
        <end position="809"/>
    </location>
</feature>
<dbReference type="EMBL" id="HE681719">
    <property type="protein sequence ID" value="CCG21099.1"/>
    <property type="molecule type" value="Genomic_DNA"/>
</dbReference>
<evidence type="ECO:0000256" key="5">
    <source>
        <dbReference type="SAM" id="MobiDB-lite"/>
    </source>
</evidence>
<dbReference type="Pfam" id="PF04991">
    <property type="entry name" value="LicD"/>
    <property type="match status" value="1"/>
</dbReference>
<evidence type="ECO:0000313" key="8">
    <source>
        <dbReference type="EMBL" id="CCG21099.1"/>
    </source>
</evidence>
<dbReference type="KEGG" id="cot:CORT_0A07140"/>